<dbReference type="eggNOG" id="ENOG502QR95">
    <property type="taxonomic scope" value="Eukaryota"/>
</dbReference>
<feature type="compositionally biased region" description="Low complexity" evidence="1">
    <location>
        <begin position="272"/>
        <end position="281"/>
    </location>
</feature>
<dbReference type="EnsemblPlants" id="Zm00001eb348150_T001">
    <property type="protein sequence ID" value="Zm00001eb348150_P001"/>
    <property type="gene ID" value="Zm00001eb348150"/>
</dbReference>
<evidence type="ECO:0000313" key="2">
    <source>
        <dbReference type="EMBL" id="AQK93449.1"/>
    </source>
</evidence>
<accession>K7UV57</accession>
<feature type="compositionally biased region" description="Acidic residues" evidence="1">
    <location>
        <begin position="393"/>
        <end position="403"/>
    </location>
</feature>
<reference evidence="3" key="3">
    <citation type="submission" date="2019-07" db="EMBL/GenBank/DDBJ databases">
        <authorList>
            <person name="Seetharam A."/>
            <person name="Woodhouse M."/>
            <person name="Cannon E."/>
        </authorList>
    </citation>
    <scope>NUCLEOTIDE SEQUENCE [LARGE SCALE GENOMIC DNA]</scope>
    <source>
        <strain evidence="3">cv. B73</strain>
    </source>
</reference>
<name>K7UV57_MAIZE</name>
<dbReference type="PANTHER" id="PTHR31659">
    <property type="entry name" value="PROTEIN: UPF0503-LIKE PROTEIN, PUTATIVE (DUF740)-RELATED"/>
    <property type="match status" value="1"/>
</dbReference>
<feature type="region of interest" description="Disordered" evidence="1">
    <location>
        <begin position="265"/>
        <end position="312"/>
    </location>
</feature>
<feature type="region of interest" description="Disordered" evidence="1">
    <location>
        <begin position="568"/>
        <end position="624"/>
    </location>
</feature>
<dbReference type="PaxDb" id="4577-GRMZM2G107721_P01"/>
<dbReference type="KEGG" id="zma:103635597"/>
<reference evidence="2" key="2">
    <citation type="submission" date="2015-12" db="EMBL/GenBank/DDBJ databases">
        <title>Update maize B73 reference genome by single molecule sequencing technologies.</title>
        <authorList>
            <consortium name="Maize Genome Sequencing Project"/>
            <person name="Ware D."/>
        </authorList>
    </citation>
    <scope>NUCLEOTIDE SEQUENCE</scope>
    <source>
        <tissue evidence="2">Seedling</tissue>
    </source>
</reference>
<dbReference type="Gramene" id="Zm00001eb348150_T001">
    <property type="protein sequence ID" value="Zm00001eb348150_P001"/>
    <property type="gene ID" value="Zm00001eb348150"/>
</dbReference>
<feature type="compositionally biased region" description="Basic and acidic residues" evidence="1">
    <location>
        <begin position="599"/>
        <end position="610"/>
    </location>
</feature>
<dbReference type="GeneID" id="103635597"/>
<dbReference type="AlphaFoldDB" id="K7UV57"/>
<dbReference type="PANTHER" id="PTHR31659:SF9">
    <property type="entry name" value="PROTEIN: UPF0503-LIKE PROTEIN, PUTATIVE (DUF740)-RELATED"/>
    <property type="match status" value="1"/>
</dbReference>
<dbReference type="RefSeq" id="XP_008656232.1">
    <property type="nucleotide sequence ID" value="XM_008658010.4"/>
</dbReference>
<dbReference type="EMBL" id="CM000784">
    <property type="protein sequence ID" value="AQK93449.1"/>
    <property type="molecule type" value="Genomic_DNA"/>
</dbReference>
<sequence>MTLRMEPPVPPPRRSVSTTCDLHPEETFTGFCAACLRERLTGLEANAAAAAAPGRKSTSAIRSLFSRPFAAAAGGGPSGSGAAALPDLRRCKSFSCGSGGDALAAAGGAYEPQRRSCDVRGRSTLWALFHQDDRERVRDGTAFVAFPASSSTAAAALAAEVLAPPPPPPACVAEMFLEEEIAVAEDSDEIVPVMEPVLVADTSEEMETGVNAARDVRAMKDHIDLESSQSQQPKKPPPKEMEIAGSFWLAASVFSKKWQNWRRKQKLKKQEAAGSKAAAAAMPPPEKPSKPSFLRRSRFRRGEAGSEFAGGRRSCDTDLRFSLDAGRMSVDGMGFAWDQPRASWDGYLFGAGAGAGIALGRAPPPLSRLPPILSAMEDSPAGIVERSDGQIPVEDDSQPEPDPDANVPGGSAQTRDYYMDTSSRRRRSLDRSSSVRRSFEVTDPKPVAVPVPVPVPATAPAAMVNGKESPLMGSSEFYHFHHAEDLFDHRFSTNSLVEDFSASLDAAFPGPAKKPPRRWRKAWSLWGLIHRRAAGRGNGADRAFSEPWPELRVRGHSGRMQRCNSNACARSSFSSNSGGGLGSSRRSYVVDAHGHAKRRREEGAALERNRSARHSPGPGTADSGMLRLYLTPVRSASGRRTAVFPVKGRRPLRSPSLARTMLGLY</sequence>
<evidence type="ECO:0000256" key="1">
    <source>
        <dbReference type="SAM" id="MobiDB-lite"/>
    </source>
</evidence>
<dbReference type="InterPro" id="IPR008004">
    <property type="entry name" value="OCTOPUS-like"/>
</dbReference>
<feature type="region of interest" description="Disordered" evidence="1">
    <location>
        <begin position="390"/>
        <end position="439"/>
    </location>
</feature>
<evidence type="ECO:0000313" key="3">
    <source>
        <dbReference type="EnsemblPlants" id="Zm00001eb348150_P001"/>
    </source>
</evidence>
<organism evidence="2">
    <name type="scientific">Zea mays</name>
    <name type="common">Maize</name>
    <dbReference type="NCBI Taxonomy" id="4577"/>
    <lineage>
        <taxon>Eukaryota</taxon>
        <taxon>Viridiplantae</taxon>
        <taxon>Streptophyta</taxon>
        <taxon>Embryophyta</taxon>
        <taxon>Tracheophyta</taxon>
        <taxon>Spermatophyta</taxon>
        <taxon>Magnoliopsida</taxon>
        <taxon>Liliopsida</taxon>
        <taxon>Poales</taxon>
        <taxon>Poaceae</taxon>
        <taxon>PACMAD clade</taxon>
        <taxon>Panicoideae</taxon>
        <taxon>Andropogonodae</taxon>
        <taxon>Andropogoneae</taxon>
        <taxon>Tripsacinae</taxon>
        <taxon>Zea</taxon>
    </lineage>
</organism>
<dbReference type="Proteomes" id="UP000007305">
    <property type="component" value="Chromosome 8"/>
</dbReference>
<reference evidence="4" key="1">
    <citation type="journal article" date="2009" name="Science">
        <title>The B73 maize genome: complexity, diversity, and dynamics.</title>
        <authorList>
            <person name="Schnable P.S."/>
            <person name="Ware D."/>
            <person name="Fulton R.S."/>
            <person name="Stein J.C."/>
            <person name="Wei F."/>
            <person name="Pasternak S."/>
            <person name="Liang C."/>
            <person name="Zhang J."/>
            <person name="Fulton L."/>
            <person name="Graves T.A."/>
            <person name="Minx P."/>
            <person name="Reily A.D."/>
            <person name="Courtney L."/>
            <person name="Kruchowski S.S."/>
            <person name="Tomlinson C."/>
            <person name="Strong C."/>
            <person name="Delehaunty K."/>
            <person name="Fronick C."/>
            <person name="Courtney B."/>
            <person name="Rock S.M."/>
            <person name="Belter E."/>
            <person name="Du F."/>
            <person name="Kim K."/>
            <person name="Abbott R.M."/>
            <person name="Cotton M."/>
            <person name="Levy A."/>
            <person name="Marchetto P."/>
            <person name="Ochoa K."/>
            <person name="Jackson S.M."/>
            <person name="Gillam B."/>
            <person name="Chen W."/>
            <person name="Yan L."/>
            <person name="Higginbotham J."/>
            <person name="Cardenas M."/>
            <person name="Waligorski J."/>
            <person name="Applebaum E."/>
            <person name="Phelps L."/>
            <person name="Falcone J."/>
            <person name="Kanchi K."/>
            <person name="Thane T."/>
            <person name="Scimone A."/>
            <person name="Thane N."/>
            <person name="Henke J."/>
            <person name="Wang T."/>
            <person name="Ruppert J."/>
            <person name="Shah N."/>
            <person name="Rotter K."/>
            <person name="Hodges J."/>
            <person name="Ingenthron E."/>
            <person name="Cordes M."/>
            <person name="Kohlberg S."/>
            <person name="Sgro J."/>
            <person name="Delgado B."/>
            <person name="Mead K."/>
            <person name="Chinwalla A."/>
            <person name="Leonard S."/>
            <person name="Crouse K."/>
            <person name="Collura K."/>
            <person name="Kudrna D."/>
            <person name="Currie J."/>
            <person name="He R."/>
            <person name="Angelova A."/>
            <person name="Rajasekar S."/>
            <person name="Mueller T."/>
            <person name="Lomeli R."/>
            <person name="Scara G."/>
            <person name="Ko A."/>
            <person name="Delaney K."/>
            <person name="Wissotski M."/>
            <person name="Lopez G."/>
            <person name="Campos D."/>
            <person name="Braidotti M."/>
            <person name="Ashley E."/>
            <person name="Golser W."/>
            <person name="Kim H."/>
            <person name="Lee S."/>
            <person name="Lin J."/>
            <person name="Dujmic Z."/>
            <person name="Kim W."/>
            <person name="Talag J."/>
            <person name="Zuccolo A."/>
            <person name="Fan C."/>
            <person name="Sebastian A."/>
            <person name="Kramer M."/>
            <person name="Spiegel L."/>
            <person name="Nascimento L."/>
            <person name="Zutavern T."/>
            <person name="Miller B."/>
            <person name="Ambroise C."/>
            <person name="Muller S."/>
            <person name="Spooner W."/>
            <person name="Narechania A."/>
            <person name="Ren L."/>
            <person name="Wei S."/>
            <person name="Kumari S."/>
            <person name="Faga B."/>
            <person name="Levy M.J."/>
            <person name="McMahan L."/>
            <person name="Van Buren P."/>
            <person name="Vaughn M.W."/>
            <person name="Ying K."/>
            <person name="Yeh C.-T."/>
            <person name="Emrich S.J."/>
            <person name="Jia Y."/>
            <person name="Kalyanaraman A."/>
            <person name="Hsia A.-P."/>
            <person name="Barbazuk W.B."/>
            <person name="Baucom R.S."/>
            <person name="Brutnell T.P."/>
            <person name="Carpita N.C."/>
            <person name="Chaparro C."/>
            <person name="Chia J.-M."/>
            <person name="Deragon J.-M."/>
            <person name="Estill J.C."/>
            <person name="Fu Y."/>
            <person name="Jeddeloh J.A."/>
            <person name="Han Y."/>
            <person name="Lee H."/>
            <person name="Li P."/>
            <person name="Lisch D.R."/>
            <person name="Liu S."/>
            <person name="Liu Z."/>
            <person name="Nagel D.H."/>
            <person name="McCann M.C."/>
            <person name="SanMiguel P."/>
            <person name="Myers A.M."/>
            <person name="Nettleton D."/>
            <person name="Nguyen J."/>
            <person name="Penning B.W."/>
            <person name="Ponnala L."/>
            <person name="Schneider K.L."/>
            <person name="Schwartz D.C."/>
            <person name="Sharma A."/>
            <person name="Soderlund C."/>
            <person name="Springer N.M."/>
            <person name="Sun Q."/>
            <person name="Wang H."/>
            <person name="Waterman M."/>
            <person name="Westerman R."/>
            <person name="Wolfgruber T.K."/>
            <person name="Yang L."/>
            <person name="Yu Y."/>
            <person name="Zhang L."/>
            <person name="Zhou S."/>
            <person name="Zhu Q."/>
            <person name="Bennetzen J.L."/>
            <person name="Dawe R.K."/>
            <person name="Jiang J."/>
            <person name="Jiang N."/>
            <person name="Presting G.G."/>
            <person name="Wessler S.R."/>
            <person name="Aluru S."/>
            <person name="Martienssen R.A."/>
            <person name="Clifton S.W."/>
            <person name="McCombie W.R."/>
            <person name="Wing R.A."/>
            <person name="Wilson R.K."/>
        </authorList>
    </citation>
    <scope>NUCLEOTIDE SEQUENCE [LARGE SCALE GENOMIC DNA]</scope>
    <source>
        <strain evidence="4">cv. B73</strain>
    </source>
</reference>
<reference evidence="3" key="4">
    <citation type="submission" date="2021-05" db="UniProtKB">
        <authorList>
            <consortium name="EnsemblPlants"/>
        </authorList>
    </citation>
    <scope>IDENTIFICATION</scope>
    <source>
        <strain evidence="3">cv. B73</strain>
    </source>
</reference>
<keyword evidence="4" id="KW-1185">Reference proteome</keyword>
<dbReference type="HOGENOM" id="CLU_021226_1_0_1"/>
<proteinExistence type="predicted"/>
<gene>
    <name evidence="3" type="primary">LOC103635597</name>
    <name evidence="2" type="ORF">ZEAMMB73_Zm00001d010116</name>
</gene>
<dbReference type="OrthoDB" id="758624at2759"/>
<dbReference type="OMA" id="MKDYMDL"/>
<dbReference type="ExpressionAtlas" id="K7UV57">
    <property type="expression patterns" value="baseline and differential"/>
</dbReference>
<dbReference type="Pfam" id="PF05340">
    <property type="entry name" value="DUF740"/>
    <property type="match status" value="1"/>
</dbReference>
<evidence type="ECO:0000313" key="4">
    <source>
        <dbReference type="Proteomes" id="UP000007305"/>
    </source>
</evidence>
<protein>
    <submittedName>
        <fullName evidence="2">UPF0503 protein chloroplastic</fullName>
    </submittedName>
</protein>